<dbReference type="InterPro" id="IPR036097">
    <property type="entry name" value="HisK_dim/P_sf"/>
</dbReference>
<evidence type="ECO:0000259" key="10">
    <source>
        <dbReference type="PROSITE" id="PS50113"/>
    </source>
</evidence>
<keyword evidence="3" id="KW-0597">Phosphoprotein</keyword>
<proteinExistence type="predicted"/>
<dbReference type="Gene3D" id="1.10.287.130">
    <property type="match status" value="1"/>
</dbReference>
<name>A0ABW1ZB80_9BACT</name>
<dbReference type="Pfam" id="PF02518">
    <property type="entry name" value="HATPase_c"/>
    <property type="match status" value="1"/>
</dbReference>
<evidence type="ECO:0000313" key="12">
    <source>
        <dbReference type="Proteomes" id="UP001596391"/>
    </source>
</evidence>
<dbReference type="InterPro" id="IPR003594">
    <property type="entry name" value="HATPase_dom"/>
</dbReference>
<dbReference type="CDD" id="cd00075">
    <property type="entry name" value="HATPase"/>
    <property type="match status" value="1"/>
</dbReference>
<dbReference type="Pfam" id="PF00360">
    <property type="entry name" value="PHY"/>
    <property type="match status" value="1"/>
</dbReference>
<keyword evidence="4" id="KW-0808">Transferase</keyword>
<sequence>MSISSVLDRYVMWFRPEIVRTVRWAGEPEKIVGQDRRLHPRGSFAEWKETVRGQAEPWSKTEVESANDFRAALTTIGLRKAEEAVELGEARFQRLTESLPVKIFLADDEGRLTYTNDQWLHAGLPLTGRWFETSILSDEDRELCRERWMESTQHNRPFEAEVLTHDGRGDRDRWNIVRAVPFQRAGASRAGWVGTFVDLTESKEREAAMRVNEKLALTGRMTSVIAHEINNPLEAITNLMYLLRNEVQQTEGSACTYIGMVESELERISGITKQTLRWNRENSDLAEQFSGIAMVEDVLRLFAGKIRNRHIHVETIGDREVSFHGILGQLRQILANLVSNGIDAAPVGGQLTIRLFEGDGLRGFSVTDNGAGIPAELQGRLFQPFISTKGDLGNGLGLYISKEIAERHGGTIHVESTPGVGTTMTVELPEETVLS</sequence>
<dbReference type="InterPro" id="IPR004358">
    <property type="entry name" value="Sig_transdc_His_kin-like_C"/>
</dbReference>
<keyword evidence="5" id="KW-0547">Nucleotide-binding</keyword>
<dbReference type="PROSITE" id="PS50109">
    <property type="entry name" value="HIS_KIN"/>
    <property type="match status" value="1"/>
</dbReference>
<evidence type="ECO:0000256" key="8">
    <source>
        <dbReference type="ARBA" id="ARBA00023012"/>
    </source>
</evidence>
<keyword evidence="6" id="KW-0418">Kinase</keyword>
<dbReference type="Gene3D" id="3.30.565.10">
    <property type="entry name" value="Histidine kinase-like ATPase, C-terminal domain"/>
    <property type="match status" value="1"/>
</dbReference>
<dbReference type="PROSITE" id="PS50113">
    <property type="entry name" value="PAC"/>
    <property type="match status" value="1"/>
</dbReference>
<comment type="caution">
    <text evidence="11">The sequence shown here is derived from an EMBL/GenBank/DDBJ whole genome shotgun (WGS) entry which is preliminary data.</text>
</comment>
<dbReference type="InterPro" id="IPR035965">
    <property type="entry name" value="PAS-like_dom_sf"/>
</dbReference>
<dbReference type="PANTHER" id="PTHR43065:SF10">
    <property type="entry name" value="PEROXIDE STRESS-ACTIVATED HISTIDINE KINASE MAK3"/>
    <property type="match status" value="1"/>
</dbReference>
<evidence type="ECO:0000313" key="11">
    <source>
        <dbReference type="EMBL" id="MFC6646155.1"/>
    </source>
</evidence>
<dbReference type="InterPro" id="IPR013656">
    <property type="entry name" value="PAS_4"/>
</dbReference>
<dbReference type="SUPFAM" id="SSF55874">
    <property type="entry name" value="ATPase domain of HSP90 chaperone/DNA topoisomerase II/histidine kinase"/>
    <property type="match status" value="1"/>
</dbReference>
<evidence type="ECO:0000256" key="4">
    <source>
        <dbReference type="ARBA" id="ARBA00022679"/>
    </source>
</evidence>
<gene>
    <name evidence="11" type="ORF">ACFQBQ_11290</name>
</gene>
<evidence type="ECO:0000256" key="5">
    <source>
        <dbReference type="ARBA" id="ARBA00022741"/>
    </source>
</evidence>
<dbReference type="CDD" id="cd00082">
    <property type="entry name" value="HisKA"/>
    <property type="match status" value="1"/>
</dbReference>
<dbReference type="EC" id="2.7.13.3" evidence="2"/>
<dbReference type="InterPro" id="IPR000014">
    <property type="entry name" value="PAS"/>
</dbReference>
<dbReference type="RefSeq" id="WP_390235169.1">
    <property type="nucleotide sequence ID" value="NZ_JBHSWI010000001.1"/>
</dbReference>
<dbReference type="EMBL" id="JBHSWI010000001">
    <property type="protein sequence ID" value="MFC6646155.1"/>
    <property type="molecule type" value="Genomic_DNA"/>
</dbReference>
<feature type="domain" description="PAC" evidence="10">
    <location>
        <begin position="156"/>
        <end position="211"/>
    </location>
</feature>
<evidence type="ECO:0000256" key="6">
    <source>
        <dbReference type="ARBA" id="ARBA00022777"/>
    </source>
</evidence>
<evidence type="ECO:0000259" key="9">
    <source>
        <dbReference type="PROSITE" id="PS50109"/>
    </source>
</evidence>
<dbReference type="SUPFAM" id="SSF47384">
    <property type="entry name" value="Homodimeric domain of signal transducing histidine kinase"/>
    <property type="match status" value="1"/>
</dbReference>
<dbReference type="Gene3D" id="3.30.450.20">
    <property type="entry name" value="PAS domain"/>
    <property type="match status" value="1"/>
</dbReference>
<dbReference type="PANTHER" id="PTHR43065">
    <property type="entry name" value="SENSOR HISTIDINE KINASE"/>
    <property type="match status" value="1"/>
</dbReference>
<evidence type="ECO:0000256" key="1">
    <source>
        <dbReference type="ARBA" id="ARBA00000085"/>
    </source>
</evidence>
<dbReference type="InterPro" id="IPR043150">
    <property type="entry name" value="Phytochrome_PHY_sf"/>
</dbReference>
<keyword evidence="12" id="KW-1185">Reference proteome</keyword>
<evidence type="ECO:0000256" key="3">
    <source>
        <dbReference type="ARBA" id="ARBA00022553"/>
    </source>
</evidence>
<dbReference type="InterPro" id="IPR003661">
    <property type="entry name" value="HisK_dim/P_dom"/>
</dbReference>
<dbReference type="Gene3D" id="3.30.450.270">
    <property type="match status" value="1"/>
</dbReference>
<dbReference type="InterPro" id="IPR005467">
    <property type="entry name" value="His_kinase_dom"/>
</dbReference>
<dbReference type="GO" id="GO:0005524">
    <property type="term" value="F:ATP binding"/>
    <property type="evidence" value="ECO:0007669"/>
    <property type="project" value="UniProtKB-KW"/>
</dbReference>
<comment type="catalytic activity">
    <reaction evidence="1">
        <text>ATP + protein L-histidine = ADP + protein N-phospho-L-histidine.</text>
        <dbReference type="EC" id="2.7.13.3"/>
    </reaction>
</comment>
<dbReference type="Pfam" id="PF08448">
    <property type="entry name" value="PAS_4"/>
    <property type="match status" value="1"/>
</dbReference>
<protein>
    <recommendedName>
        <fullName evidence="2">histidine kinase</fullName>
        <ecNumber evidence="2">2.7.13.3</ecNumber>
    </recommendedName>
</protein>
<reference evidence="12" key="1">
    <citation type="journal article" date="2019" name="Int. J. Syst. Evol. Microbiol.">
        <title>The Global Catalogue of Microorganisms (GCM) 10K type strain sequencing project: providing services to taxonomists for standard genome sequencing and annotation.</title>
        <authorList>
            <consortium name="The Broad Institute Genomics Platform"/>
            <consortium name="The Broad Institute Genome Sequencing Center for Infectious Disease"/>
            <person name="Wu L."/>
            <person name="Ma J."/>
        </authorList>
    </citation>
    <scope>NUCLEOTIDE SEQUENCE [LARGE SCALE GENOMIC DNA]</scope>
    <source>
        <strain evidence="12">CGMCC 1.16026</strain>
    </source>
</reference>
<dbReference type="SMART" id="SM00387">
    <property type="entry name" value="HATPase_c"/>
    <property type="match status" value="1"/>
</dbReference>
<keyword evidence="7 11" id="KW-0067">ATP-binding</keyword>
<dbReference type="PRINTS" id="PR00344">
    <property type="entry name" value="BCTRLSENSOR"/>
</dbReference>
<accession>A0ABW1ZB80</accession>
<dbReference type="SUPFAM" id="SSF55781">
    <property type="entry name" value="GAF domain-like"/>
    <property type="match status" value="1"/>
</dbReference>
<dbReference type="InterPro" id="IPR000700">
    <property type="entry name" value="PAS-assoc_C"/>
</dbReference>
<dbReference type="InterPro" id="IPR013515">
    <property type="entry name" value="Phytochrome_cen-reg"/>
</dbReference>
<feature type="domain" description="Histidine kinase" evidence="9">
    <location>
        <begin position="224"/>
        <end position="432"/>
    </location>
</feature>
<dbReference type="CDD" id="cd00130">
    <property type="entry name" value="PAS"/>
    <property type="match status" value="1"/>
</dbReference>
<dbReference type="SMART" id="SM00388">
    <property type="entry name" value="HisKA"/>
    <property type="match status" value="1"/>
</dbReference>
<evidence type="ECO:0000256" key="7">
    <source>
        <dbReference type="ARBA" id="ARBA00022840"/>
    </source>
</evidence>
<dbReference type="Proteomes" id="UP001596391">
    <property type="component" value="Unassembled WGS sequence"/>
</dbReference>
<dbReference type="Pfam" id="PF00512">
    <property type="entry name" value="HisKA"/>
    <property type="match status" value="1"/>
</dbReference>
<organism evidence="11 12">
    <name type="scientific">Granulicella cerasi</name>
    <dbReference type="NCBI Taxonomy" id="741063"/>
    <lineage>
        <taxon>Bacteria</taxon>
        <taxon>Pseudomonadati</taxon>
        <taxon>Acidobacteriota</taxon>
        <taxon>Terriglobia</taxon>
        <taxon>Terriglobales</taxon>
        <taxon>Acidobacteriaceae</taxon>
        <taxon>Granulicella</taxon>
    </lineage>
</organism>
<dbReference type="NCBIfam" id="TIGR00229">
    <property type="entry name" value="sensory_box"/>
    <property type="match status" value="1"/>
</dbReference>
<keyword evidence="8" id="KW-0902">Two-component regulatory system</keyword>
<dbReference type="InterPro" id="IPR036890">
    <property type="entry name" value="HATPase_C_sf"/>
</dbReference>
<evidence type="ECO:0000256" key="2">
    <source>
        <dbReference type="ARBA" id="ARBA00012438"/>
    </source>
</evidence>
<dbReference type="SUPFAM" id="SSF55785">
    <property type="entry name" value="PYP-like sensor domain (PAS domain)"/>
    <property type="match status" value="1"/>
</dbReference>